<organism evidence="2">
    <name type="scientific">uncultured Caudovirales phage</name>
    <dbReference type="NCBI Taxonomy" id="2100421"/>
    <lineage>
        <taxon>Viruses</taxon>
        <taxon>Duplodnaviria</taxon>
        <taxon>Heunggongvirae</taxon>
        <taxon>Uroviricota</taxon>
        <taxon>Caudoviricetes</taxon>
        <taxon>Peduoviridae</taxon>
        <taxon>Maltschvirus</taxon>
        <taxon>Maltschvirus maltsch</taxon>
    </lineage>
</organism>
<name>A0A6J5L1Y8_9CAUD</name>
<sequence length="44" mass="5134">MPFKSQDQRKWMYANDPKMAAKWESVTPKGKALPKKVKKKKNGK</sequence>
<accession>A0A6J5L1Y8</accession>
<evidence type="ECO:0000313" key="3">
    <source>
        <dbReference type="EMBL" id="CAB5219088.1"/>
    </source>
</evidence>
<protein>
    <submittedName>
        <fullName evidence="2">Uncharacterized protein</fullName>
    </submittedName>
</protein>
<dbReference type="EMBL" id="LR796231">
    <property type="protein sequence ID" value="CAB4128331.1"/>
    <property type="molecule type" value="Genomic_DNA"/>
</dbReference>
<feature type="region of interest" description="Disordered" evidence="1">
    <location>
        <begin position="23"/>
        <end position="44"/>
    </location>
</feature>
<dbReference type="EMBL" id="LR798275">
    <property type="protein sequence ID" value="CAB5219088.1"/>
    <property type="molecule type" value="Genomic_DNA"/>
</dbReference>
<feature type="compositionally biased region" description="Basic residues" evidence="1">
    <location>
        <begin position="32"/>
        <end position="44"/>
    </location>
</feature>
<gene>
    <name evidence="2" type="ORF">UFOVP113_36</name>
    <name evidence="3" type="ORF">UFOVP225_23</name>
</gene>
<proteinExistence type="predicted"/>
<evidence type="ECO:0000256" key="1">
    <source>
        <dbReference type="SAM" id="MobiDB-lite"/>
    </source>
</evidence>
<evidence type="ECO:0000313" key="2">
    <source>
        <dbReference type="EMBL" id="CAB4128331.1"/>
    </source>
</evidence>
<reference evidence="2" key="1">
    <citation type="submission" date="2020-04" db="EMBL/GenBank/DDBJ databases">
        <authorList>
            <person name="Chiriac C."/>
            <person name="Salcher M."/>
            <person name="Ghai R."/>
            <person name="Kavagutti S V."/>
        </authorList>
    </citation>
    <scope>NUCLEOTIDE SEQUENCE</scope>
</reference>